<sequence length="111" mass="12347">MTVDRLTIGNVKSHYKMAKNGSFIIKTLSEKLSCIQRVCKRGGYPIHCPEAGIEPADTTVNRITTTFANADSPWIRNVISDKAVAEEDLMLAIVSRLQKLPLQFGLLSFPR</sequence>
<protein>
    <submittedName>
        <fullName evidence="1">Uncharacterized protein</fullName>
    </submittedName>
</protein>
<dbReference type="Proteomes" id="UP000887116">
    <property type="component" value="Unassembled WGS sequence"/>
</dbReference>
<dbReference type="AlphaFoldDB" id="A0A8X6LN07"/>
<name>A0A8X6LN07_TRICU</name>
<evidence type="ECO:0000313" key="2">
    <source>
        <dbReference type="Proteomes" id="UP000887116"/>
    </source>
</evidence>
<evidence type="ECO:0000313" key="1">
    <source>
        <dbReference type="EMBL" id="GFR13464.1"/>
    </source>
</evidence>
<accession>A0A8X6LN07</accession>
<gene>
    <name evidence="1" type="ORF">TNCT_224611</name>
</gene>
<comment type="caution">
    <text evidence="1">The sequence shown here is derived from an EMBL/GenBank/DDBJ whole genome shotgun (WGS) entry which is preliminary data.</text>
</comment>
<reference evidence="1" key="1">
    <citation type="submission" date="2020-07" db="EMBL/GenBank/DDBJ databases">
        <title>Multicomponent nature underlies the extraordinary mechanical properties of spider dragline silk.</title>
        <authorList>
            <person name="Kono N."/>
            <person name="Nakamura H."/>
            <person name="Mori M."/>
            <person name="Yoshida Y."/>
            <person name="Ohtoshi R."/>
            <person name="Malay A.D."/>
            <person name="Moran D.A.P."/>
            <person name="Tomita M."/>
            <person name="Numata K."/>
            <person name="Arakawa K."/>
        </authorList>
    </citation>
    <scope>NUCLEOTIDE SEQUENCE</scope>
</reference>
<keyword evidence="2" id="KW-1185">Reference proteome</keyword>
<proteinExistence type="predicted"/>
<dbReference type="EMBL" id="BMAO01007073">
    <property type="protein sequence ID" value="GFR13464.1"/>
    <property type="molecule type" value="Genomic_DNA"/>
</dbReference>
<organism evidence="1 2">
    <name type="scientific">Trichonephila clavata</name>
    <name type="common">Joro spider</name>
    <name type="synonym">Nephila clavata</name>
    <dbReference type="NCBI Taxonomy" id="2740835"/>
    <lineage>
        <taxon>Eukaryota</taxon>
        <taxon>Metazoa</taxon>
        <taxon>Ecdysozoa</taxon>
        <taxon>Arthropoda</taxon>
        <taxon>Chelicerata</taxon>
        <taxon>Arachnida</taxon>
        <taxon>Araneae</taxon>
        <taxon>Araneomorphae</taxon>
        <taxon>Entelegynae</taxon>
        <taxon>Araneoidea</taxon>
        <taxon>Nephilidae</taxon>
        <taxon>Trichonephila</taxon>
    </lineage>
</organism>